<gene>
    <name evidence="2" type="ORF">L210DRAFT_3635538</name>
</gene>
<accession>A0AAD4BDL0</accession>
<dbReference type="Proteomes" id="UP001194468">
    <property type="component" value="Unassembled WGS sequence"/>
</dbReference>
<sequence length="302" mass="33467">MGHRSFAAFLNEKSTKLTPLTERANGRRLGAFSSSTMAHSTPPSPGYNSNREVKEISASFRISALVILEELHHSSQLEMMTSCPHNRSFQSDSGRKDNTIVQSRGRPNVFPTSGLGMTYADSQLRGLNGLLRIPLWSEPSAKLQRSRYGKQDMPIALPGSLWASGVLQLPLWSRAEFSSFAMAGTCHGNAQEIMWASILWHDSDKDGLIGHWYYEDRVLGPLGMESWPSQPVVCQFHATYCVPPSGNSFRKGQVLQLEGRYVRVTTSLHATFWCYDYLAPATLAVLIAITRTVSVLVVNMAS</sequence>
<proteinExistence type="predicted"/>
<evidence type="ECO:0000256" key="1">
    <source>
        <dbReference type="SAM" id="MobiDB-lite"/>
    </source>
</evidence>
<evidence type="ECO:0000313" key="3">
    <source>
        <dbReference type="Proteomes" id="UP001194468"/>
    </source>
</evidence>
<evidence type="ECO:0000313" key="2">
    <source>
        <dbReference type="EMBL" id="KAF8420570.1"/>
    </source>
</evidence>
<comment type="caution">
    <text evidence="2">The sequence shown here is derived from an EMBL/GenBank/DDBJ whole genome shotgun (WGS) entry which is preliminary data.</text>
</comment>
<feature type="region of interest" description="Disordered" evidence="1">
    <location>
        <begin position="84"/>
        <end position="107"/>
    </location>
</feature>
<organism evidence="2 3">
    <name type="scientific">Boletus edulis BED1</name>
    <dbReference type="NCBI Taxonomy" id="1328754"/>
    <lineage>
        <taxon>Eukaryota</taxon>
        <taxon>Fungi</taxon>
        <taxon>Dikarya</taxon>
        <taxon>Basidiomycota</taxon>
        <taxon>Agaricomycotina</taxon>
        <taxon>Agaricomycetes</taxon>
        <taxon>Agaricomycetidae</taxon>
        <taxon>Boletales</taxon>
        <taxon>Boletineae</taxon>
        <taxon>Boletaceae</taxon>
        <taxon>Boletoideae</taxon>
        <taxon>Boletus</taxon>
    </lineage>
</organism>
<dbReference type="EMBL" id="WHUW01000155">
    <property type="protein sequence ID" value="KAF8420570.1"/>
    <property type="molecule type" value="Genomic_DNA"/>
</dbReference>
<name>A0AAD4BDL0_BOLED</name>
<protein>
    <submittedName>
        <fullName evidence="2">Uncharacterized protein</fullName>
    </submittedName>
</protein>
<reference evidence="2" key="2">
    <citation type="journal article" date="2020" name="Nat. Commun.">
        <title>Large-scale genome sequencing of mycorrhizal fungi provides insights into the early evolution of symbiotic traits.</title>
        <authorList>
            <person name="Miyauchi S."/>
            <person name="Kiss E."/>
            <person name="Kuo A."/>
            <person name="Drula E."/>
            <person name="Kohler A."/>
            <person name="Sanchez-Garcia M."/>
            <person name="Morin E."/>
            <person name="Andreopoulos B."/>
            <person name="Barry K.W."/>
            <person name="Bonito G."/>
            <person name="Buee M."/>
            <person name="Carver A."/>
            <person name="Chen C."/>
            <person name="Cichocki N."/>
            <person name="Clum A."/>
            <person name="Culley D."/>
            <person name="Crous P.W."/>
            <person name="Fauchery L."/>
            <person name="Girlanda M."/>
            <person name="Hayes R.D."/>
            <person name="Keri Z."/>
            <person name="LaButti K."/>
            <person name="Lipzen A."/>
            <person name="Lombard V."/>
            <person name="Magnuson J."/>
            <person name="Maillard F."/>
            <person name="Murat C."/>
            <person name="Nolan M."/>
            <person name="Ohm R.A."/>
            <person name="Pangilinan J."/>
            <person name="Pereira M.F."/>
            <person name="Perotto S."/>
            <person name="Peter M."/>
            <person name="Pfister S."/>
            <person name="Riley R."/>
            <person name="Sitrit Y."/>
            <person name="Stielow J.B."/>
            <person name="Szollosi G."/>
            <person name="Zifcakova L."/>
            <person name="Stursova M."/>
            <person name="Spatafora J.W."/>
            <person name="Tedersoo L."/>
            <person name="Vaario L.M."/>
            <person name="Yamada A."/>
            <person name="Yan M."/>
            <person name="Wang P."/>
            <person name="Xu J."/>
            <person name="Bruns T."/>
            <person name="Baldrian P."/>
            <person name="Vilgalys R."/>
            <person name="Dunand C."/>
            <person name="Henrissat B."/>
            <person name="Grigoriev I.V."/>
            <person name="Hibbett D."/>
            <person name="Nagy L.G."/>
            <person name="Martin F.M."/>
        </authorList>
    </citation>
    <scope>NUCLEOTIDE SEQUENCE</scope>
    <source>
        <strain evidence="2">BED1</strain>
    </source>
</reference>
<reference evidence="2" key="1">
    <citation type="submission" date="2019-10" db="EMBL/GenBank/DDBJ databases">
        <authorList>
            <consortium name="DOE Joint Genome Institute"/>
            <person name="Kuo A."/>
            <person name="Miyauchi S."/>
            <person name="Kiss E."/>
            <person name="Drula E."/>
            <person name="Kohler A."/>
            <person name="Sanchez-Garcia M."/>
            <person name="Andreopoulos B."/>
            <person name="Barry K.W."/>
            <person name="Bonito G."/>
            <person name="Buee M."/>
            <person name="Carver A."/>
            <person name="Chen C."/>
            <person name="Cichocki N."/>
            <person name="Clum A."/>
            <person name="Culley D."/>
            <person name="Crous P.W."/>
            <person name="Fauchery L."/>
            <person name="Girlanda M."/>
            <person name="Hayes R."/>
            <person name="Keri Z."/>
            <person name="LaButti K."/>
            <person name="Lipzen A."/>
            <person name="Lombard V."/>
            <person name="Magnuson J."/>
            <person name="Maillard F."/>
            <person name="Morin E."/>
            <person name="Murat C."/>
            <person name="Nolan M."/>
            <person name="Ohm R."/>
            <person name="Pangilinan J."/>
            <person name="Pereira M."/>
            <person name="Perotto S."/>
            <person name="Peter M."/>
            <person name="Riley R."/>
            <person name="Sitrit Y."/>
            <person name="Stielow B."/>
            <person name="Szollosi G."/>
            <person name="Zifcakova L."/>
            <person name="Stursova M."/>
            <person name="Spatafora J.W."/>
            <person name="Tedersoo L."/>
            <person name="Vaario L.-M."/>
            <person name="Yamada A."/>
            <person name="Yan M."/>
            <person name="Wang P."/>
            <person name="Xu J."/>
            <person name="Bruns T."/>
            <person name="Baldrian P."/>
            <person name="Vilgalys R."/>
            <person name="Henrissat B."/>
            <person name="Grigoriev I.V."/>
            <person name="Hibbett D."/>
            <person name="Nagy L.G."/>
            <person name="Martin F.M."/>
        </authorList>
    </citation>
    <scope>NUCLEOTIDE SEQUENCE</scope>
    <source>
        <strain evidence="2">BED1</strain>
    </source>
</reference>
<keyword evidence="3" id="KW-1185">Reference proteome</keyword>
<dbReference type="AlphaFoldDB" id="A0AAD4BDL0"/>